<dbReference type="AlphaFoldDB" id="A0A067LRJ5"/>
<evidence type="ECO:0000256" key="1">
    <source>
        <dbReference type="SAM" id="SignalP"/>
    </source>
</evidence>
<dbReference type="Pfam" id="PF05699">
    <property type="entry name" value="Dimer_Tnp_hAT"/>
    <property type="match status" value="1"/>
</dbReference>
<gene>
    <name evidence="3" type="ORF">BOTBODRAFT_81079</name>
</gene>
<evidence type="ECO:0000313" key="3">
    <source>
        <dbReference type="EMBL" id="KDQ05813.1"/>
    </source>
</evidence>
<feature type="chain" id="PRO_5001644906" description="HAT C-terminal dimerisation domain-containing protein" evidence="1">
    <location>
        <begin position="19"/>
        <end position="77"/>
    </location>
</feature>
<name>A0A067LRJ5_BOTB1</name>
<dbReference type="STRING" id="930990.A0A067LRJ5"/>
<evidence type="ECO:0000259" key="2">
    <source>
        <dbReference type="Pfam" id="PF05699"/>
    </source>
</evidence>
<dbReference type="Proteomes" id="UP000027195">
    <property type="component" value="Unassembled WGS sequence"/>
</dbReference>
<feature type="domain" description="HAT C-terminal dimerisation" evidence="2">
    <location>
        <begin position="1"/>
        <end position="51"/>
    </location>
</feature>
<feature type="non-terminal residue" evidence="3">
    <location>
        <position position="77"/>
    </location>
</feature>
<reference evidence="4" key="1">
    <citation type="journal article" date="2014" name="Proc. Natl. Acad. Sci. U.S.A.">
        <title>Extensive sampling of basidiomycete genomes demonstrates inadequacy of the white-rot/brown-rot paradigm for wood decay fungi.</title>
        <authorList>
            <person name="Riley R."/>
            <person name="Salamov A.A."/>
            <person name="Brown D.W."/>
            <person name="Nagy L.G."/>
            <person name="Floudas D."/>
            <person name="Held B.W."/>
            <person name="Levasseur A."/>
            <person name="Lombard V."/>
            <person name="Morin E."/>
            <person name="Otillar R."/>
            <person name="Lindquist E.A."/>
            <person name="Sun H."/>
            <person name="LaButti K.M."/>
            <person name="Schmutz J."/>
            <person name="Jabbour D."/>
            <person name="Luo H."/>
            <person name="Baker S.E."/>
            <person name="Pisabarro A.G."/>
            <person name="Walton J.D."/>
            <person name="Blanchette R.A."/>
            <person name="Henrissat B."/>
            <person name="Martin F."/>
            <person name="Cullen D."/>
            <person name="Hibbett D.S."/>
            <person name="Grigoriev I.V."/>
        </authorList>
    </citation>
    <scope>NUCLEOTIDE SEQUENCE [LARGE SCALE GENOMIC DNA]</scope>
    <source>
        <strain evidence="4">FD-172 SS1</strain>
    </source>
</reference>
<sequence>FPLLFHVALDILPAQASAVPCERVFSSSKETCSPRRNRLALKTMEILQVLKFSYHQDRLDFMENVATEEELLRLQEM</sequence>
<dbReference type="OrthoDB" id="3241084at2759"/>
<dbReference type="HOGENOM" id="CLU_009123_15_1_1"/>
<evidence type="ECO:0000313" key="4">
    <source>
        <dbReference type="Proteomes" id="UP000027195"/>
    </source>
</evidence>
<organism evidence="3 4">
    <name type="scientific">Botryobasidium botryosum (strain FD-172 SS1)</name>
    <dbReference type="NCBI Taxonomy" id="930990"/>
    <lineage>
        <taxon>Eukaryota</taxon>
        <taxon>Fungi</taxon>
        <taxon>Dikarya</taxon>
        <taxon>Basidiomycota</taxon>
        <taxon>Agaricomycotina</taxon>
        <taxon>Agaricomycetes</taxon>
        <taxon>Cantharellales</taxon>
        <taxon>Botryobasidiaceae</taxon>
        <taxon>Botryobasidium</taxon>
    </lineage>
</organism>
<keyword evidence="1" id="KW-0732">Signal</keyword>
<dbReference type="InterPro" id="IPR012337">
    <property type="entry name" value="RNaseH-like_sf"/>
</dbReference>
<dbReference type="EMBL" id="KL198184">
    <property type="protein sequence ID" value="KDQ05813.1"/>
    <property type="molecule type" value="Genomic_DNA"/>
</dbReference>
<dbReference type="GO" id="GO:0046983">
    <property type="term" value="F:protein dimerization activity"/>
    <property type="evidence" value="ECO:0007669"/>
    <property type="project" value="InterPro"/>
</dbReference>
<accession>A0A067LRJ5</accession>
<feature type="non-terminal residue" evidence="3">
    <location>
        <position position="1"/>
    </location>
</feature>
<keyword evidence="4" id="KW-1185">Reference proteome</keyword>
<feature type="signal peptide" evidence="1">
    <location>
        <begin position="1"/>
        <end position="18"/>
    </location>
</feature>
<dbReference type="InterPro" id="IPR008906">
    <property type="entry name" value="HATC_C_dom"/>
</dbReference>
<dbReference type="SUPFAM" id="SSF53098">
    <property type="entry name" value="Ribonuclease H-like"/>
    <property type="match status" value="1"/>
</dbReference>
<protein>
    <recommendedName>
        <fullName evidence="2">HAT C-terminal dimerisation domain-containing protein</fullName>
    </recommendedName>
</protein>
<proteinExistence type="predicted"/>
<dbReference type="InParanoid" id="A0A067LRJ5"/>